<evidence type="ECO:0000256" key="2">
    <source>
        <dbReference type="SAM" id="Phobius"/>
    </source>
</evidence>
<keyword evidence="2" id="KW-0812">Transmembrane</keyword>
<keyword evidence="4" id="KW-1185">Reference proteome</keyword>
<evidence type="ECO:0000256" key="1">
    <source>
        <dbReference type="SAM" id="MobiDB-lite"/>
    </source>
</evidence>
<sequence>MARKRKNSDSEHGGDDKSAAYKRPNGCDIFMLSLVCFLMIVGLIVAIPLIMMAKGSIENEYVAKKLRIIKGK</sequence>
<evidence type="ECO:0000313" key="4">
    <source>
        <dbReference type="Proteomes" id="UP000005237"/>
    </source>
</evidence>
<feature type="transmembrane region" description="Helical" evidence="2">
    <location>
        <begin position="29"/>
        <end position="51"/>
    </location>
</feature>
<feature type="compositionally biased region" description="Basic and acidic residues" evidence="1">
    <location>
        <begin position="7"/>
        <end position="19"/>
    </location>
</feature>
<reference evidence="4" key="1">
    <citation type="submission" date="2010-08" db="EMBL/GenBank/DDBJ databases">
        <authorList>
            <consortium name="Caenorhabditis japonica Sequencing Consortium"/>
            <person name="Wilson R.K."/>
        </authorList>
    </citation>
    <scope>NUCLEOTIDE SEQUENCE [LARGE SCALE GENOMIC DNA]</scope>
    <source>
        <strain evidence="4">DF5081</strain>
    </source>
</reference>
<reference evidence="3" key="2">
    <citation type="submission" date="2022-06" db="UniProtKB">
        <authorList>
            <consortium name="EnsemblMetazoa"/>
        </authorList>
    </citation>
    <scope>IDENTIFICATION</scope>
    <source>
        <strain evidence="3">DF5081</strain>
    </source>
</reference>
<dbReference type="AlphaFoldDB" id="A0A8R1E6B9"/>
<proteinExistence type="predicted"/>
<feature type="region of interest" description="Disordered" evidence="1">
    <location>
        <begin position="1"/>
        <end position="22"/>
    </location>
</feature>
<keyword evidence="2" id="KW-1133">Transmembrane helix</keyword>
<evidence type="ECO:0000313" key="3">
    <source>
        <dbReference type="EnsemblMetazoa" id="CJA23288.1"/>
    </source>
</evidence>
<protein>
    <submittedName>
        <fullName evidence="3">Uncharacterized protein</fullName>
    </submittedName>
</protein>
<dbReference type="Proteomes" id="UP000005237">
    <property type="component" value="Unassembled WGS sequence"/>
</dbReference>
<organism evidence="3 4">
    <name type="scientific">Caenorhabditis japonica</name>
    <dbReference type="NCBI Taxonomy" id="281687"/>
    <lineage>
        <taxon>Eukaryota</taxon>
        <taxon>Metazoa</taxon>
        <taxon>Ecdysozoa</taxon>
        <taxon>Nematoda</taxon>
        <taxon>Chromadorea</taxon>
        <taxon>Rhabditida</taxon>
        <taxon>Rhabditina</taxon>
        <taxon>Rhabditomorpha</taxon>
        <taxon>Rhabditoidea</taxon>
        <taxon>Rhabditidae</taxon>
        <taxon>Peloderinae</taxon>
        <taxon>Caenorhabditis</taxon>
    </lineage>
</organism>
<accession>A0A8R1E6B9</accession>
<dbReference type="EnsemblMetazoa" id="CJA23288.1">
    <property type="protein sequence ID" value="CJA23288.1"/>
    <property type="gene ID" value="WBGene00178860"/>
</dbReference>
<name>A0A8R1E6B9_CAEJA</name>
<keyword evidence="2" id="KW-0472">Membrane</keyword>